<name>A0AAV5RBV2_PICKL</name>
<dbReference type="GO" id="GO:0005737">
    <property type="term" value="C:cytoplasm"/>
    <property type="evidence" value="ECO:0007669"/>
    <property type="project" value="TreeGrafter"/>
</dbReference>
<feature type="region of interest" description="Disordered" evidence="6">
    <location>
        <begin position="1"/>
        <end position="43"/>
    </location>
</feature>
<accession>A0AAV5RBV2</accession>
<dbReference type="EMBL" id="BTGB01000009">
    <property type="protein sequence ID" value="GMM48101.1"/>
    <property type="molecule type" value="Genomic_DNA"/>
</dbReference>
<feature type="compositionally biased region" description="Low complexity" evidence="6">
    <location>
        <begin position="23"/>
        <end position="36"/>
    </location>
</feature>
<dbReference type="GO" id="GO:0070139">
    <property type="term" value="F:SUMO-specific endopeptidase activity"/>
    <property type="evidence" value="ECO:0007669"/>
    <property type="project" value="TreeGrafter"/>
</dbReference>
<feature type="domain" description="Ubiquitin-like protease family profile" evidence="7">
    <location>
        <begin position="347"/>
        <end position="623"/>
    </location>
</feature>
<feature type="compositionally biased region" description="Acidic residues" evidence="6">
    <location>
        <begin position="515"/>
        <end position="529"/>
    </location>
</feature>
<dbReference type="SUPFAM" id="SSF54001">
    <property type="entry name" value="Cysteine proteinases"/>
    <property type="match status" value="1"/>
</dbReference>
<feature type="region of interest" description="Disordered" evidence="6">
    <location>
        <begin position="713"/>
        <end position="805"/>
    </location>
</feature>
<evidence type="ECO:0000313" key="9">
    <source>
        <dbReference type="Proteomes" id="UP001378960"/>
    </source>
</evidence>
<protein>
    <submittedName>
        <fullName evidence="8">SUMO protease</fullName>
    </submittedName>
</protein>
<proteinExistence type="inferred from homology"/>
<evidence type="ECO:0000256" key="6">
    <source>
        <dbReference type="SAM" id="MobiDB-lite"/>
    </source>
</evidence>
<feature type="compositionally biased region" description="Basic and acidic residues" evidence="6">
    <location>
        <begin position="1748"/>
        <end position="1758"/>
    </location>
</feature>
<evidence type="ECO:0000256" key="1">
    <source>
        <dbReference type="ARBA" id="ARBA00005234"/>
    </source>
</evidence>
<feature type="region of interest" description="Disordered" evidence="6">
    <location>
        <begin position="457"/>
        <end position="549"/>
    </location>
</feature>
<organism evidence="8 9">
    <name type="scientific">Pichia kluyveri</name>
    <name type="common">Yeast</name>
    <dbReference type="NCBI Taxonomy" id="36015"/>
    <lineage>
        <taxon>Eukaryota</taxon>
        <taxon>Fungi</taxon>
        <taxon>Dikarya</taxon>
        <taxon>Ascomycota</taxon>
        <taxon>Saccharomycotina</taxon>
        <taxon>Pichiomycetes</taxon>
        <taxon>Pichiales</taxon>
        <taxon>Pichiaceae</taxon>
        <taxon>Pichia</taxon>
    </lineage>
</organism>
<feature type="region of interest" description="Disordered" evidence="6">
    <location>
        <begin position="832"/>
        <end position="948"/>
    </location>
</feature>
<dbReference type="PANTHER" id="PTHR46896">
    <property type="entry name" value="SENTRIN-SPECIFIC PROTEASE"/>
    <property type="match status" value="1"/>
</dbReference>
<feature type="region of interest" description="Disordered" evidence="6">
    <location>
        <begin position="1707"/>
        <end position="1766"/>
    </location>
</feature>
<dbReference type="InterPro" id="IPR038765">
    <property type="entry name" value="Papain-like_cys_pep_sf"/>
</dbReference>
<comment type="similarity">
    <text evidence="1">Belongs to the peptidase C48 family.</text>
</comment>
<evidence type="ECO:0000313" key="8">
    <source>
        <dbReference type="EMBL" id="GMM48101.1"/>
    </source>
</evidence>
<dbReference type="PROSITE" id="PS50600">
    <property type="entry name" value="ULP_PROTEASE"/>
    <property type="match status" value="1"/>
</dbReference>
<dbReference type="Pfam" id="PF02902">
    <property type="entry name" value="Peptidase_C48"/>
    <property type="match status" value="1"/>
</dbReference>
<evidence type="ECO:0000256" key="2">
    <source>
        <dbReference type="ARBA" id="ARBA00022553"/>
    </source>
</evidence>
<dbReference type="GO" id="GO:0005634">
    <property type="term" value="C:nucleus"/>
    <property type="evidence" value="ECO:0007669"/>
    <property type="project" value="TreeGrafter"/>
</dbReference>
<keyword evidence="4" id="KW-0833">Ubl conjugation pathway</keyword>
<gene>
    <name evidence="8" type="ORF">DAPK24_046990</name>
</gene>
<keyword evidence="9" id="KW-1185">Reference proteome</keyword>
<keyword evidence="5" id="KW-0378">Hydrolase</keyword>
<reference evidence="8 9" key="1">
    <citation type="journal article" date="2023" name="Elife">
        <title>Identification of key yeast species and microbe-microbe interactions impacting larval growth of Drosophila in the wild.</title>
        <authorList>
            <person name="Mure A."/>
            <person name="Sugiura Y."/>
            <person name="Maeda R."/>
            <person name="Honda K."/>
            <person name="Sakurai N."/>
            <person name="Takahashi Y."/>
            <person name="Watada M."/>
            <person name="Katoh T."/>
            <person name="Gotoh A."/>
            <person name="Gotoh Y."/>
            <person name="Taniguchi I."/>
            <person name="Nakamura K."/>
            <person name="Hayashi T."/>
            <person name="Katayama T."/>
            <person name="Uemura T."/>
            <person name="Hattori Y."/>
        </authorList>
    </citation>
    <scope>NUCLEOTIDE SEQUENCE [LARGE SCALE GENOMIC DNA]</scope>
    <source>
        <strain evidence="8 9">PK-24</strain>
    </source>
</reference>
<feature type="compositionally biased region" description="Basic and acidic residues" evidence="6">
    <location>
        <begin position="899"/>
        <end position="922"/>
    </location>
</feature>
<evidence type="ECO:0000259" key="7">
    <source>
        <dbReference type="PROSITE" id="PS50600"/>
    </source>
</evidence>
<keyword evidence="2" id="KW-0597">Phosphoprotein</keyword>
<feature type="compositionally biased region" description="Polar residues" evidence="6">
    <location>
        <begin position="489"/>
        <end position="499"/>
    </location>
</feature>
<dbReference type="Proteomes" id="UP001378960">
    <property type="component" value="Unassembled WGS sequence"/>
</dbReference>
<feature type="region of interest" description="Disordered" evidence="6">
    <location>
        <begin position="1650"/>
        <end position="1669"/>
    </location>
</feature>
<feature type="compositionally biased region" description="Low complexity" evidence="6">
    <location>
        <begin position="530"/>
        <end position="544"/>
    </location>
</feature>
<evidence type="ECO:0000256" key="3">
    <source>
        <dbReference type="ARBA" id="ARBA00022670"/>
    </source>
</evidence>
<feature type="compositionally biased region" description="Basic and acidic residues" evidence="6">
    <location>
        <begin position="771"/>
        <end position="795"/>
    </location>
</feature>
<dbReference type="PANTHER" id="PTHR46896:SF3">
    <property type="entry name" value="FI06413P-RELATED"/>
    <property type="match status" value="1"/>
</dbReference>
<comment type="caution">
    <text evidence="8">The sequence shown here is derived from an EMBL/GenBank/DDBJ whole genome shotgun (WGS) entry which is preliminary data.</text>
</comment>
<keyword evidence="3 8" id="KW-0645">Protease</keyword>
<feature type="compositionally biased region" description="Basic and acidic residues" evidence="6">
    <location>
        <begin position="1"/>
        <end position="10"/>
    </location>
</feature>
<dbReference type="GO" id="GO:0006508">
    <property type="term" value="P:proteolysis"/>
    <property type="evidence" value="ECO:0007669"/>
    <property type="project" value="UniProtKB-KW"/>
</dbReference>
<dbReference type="InterPro" id="IPR003653">
    <property type="entry name" value="Peptidase_C48_C"/>
</dbReference>
<dbReference type="Gene3D" id="3.40.395.10">
    <property type="entry name" value="Adenoviral Proteinase, Chain A"/>
    <property type="match status" value="1"/>
</dbReference>
<sequence length="1766" mass="203992">MAFHTKEMKSLKHSRGMPINTLSSNRNNNNSSSSSSTFSKGRPFSIAPSFQTNKFDFDTSNNSNNNTNSSDIENNTDDIFRERNKRRTLYATNSYTIKPPSQLINNPLINEKFKLFKYTVSSKIENISTEKEDLTLILRHDKLEISSESLEFRVKIPYHNIQTLKAPNLNNKNSTYLFGLKKSMSQTLDDKEHRIVEFVIYLNEKWSIKQTKQLEDLINSSLDDHFVTVKSFDTKDTTTYFDPRSFAASEPNSFYGLKDKSRNKKVLRDILTPASSSIDLDNPNRRERTQRVKSTIHYMNEDEDEEKASEQMVVENGISTISDYVPDDQQIYFDPNLKYKFDNKKTFTITNNDFNCLYNGNWINDTLVDFFIMYQLKISKDKKIPKVNNIEIMNSFFFTSLSRPIENDNYYQNVKSWFKSNNNLFDKDFIIIPVMQDLHWYLVIITDLKYLKRKHSKITSNDKNSNDDSNKEDNEDNENNDSNDNNKDINSGINVQNKDNNGDNDTPIIDRLPIDDDLNDNEDTIDNTNDDNNTSNNNESSNTDKSSKKEKVNGIVQICILDSLRRNHEKDAEYLKSFLISYAAEKYKFKINRQEINKHVCIVPQQKNFNDCGIHVLFNVQTFLEDPIKFKKTILKRPYTRKISIKTRKENLDIFNADKRLNLREDTRNLLVNLLKEQEIKICGDASHVCTKTIKEQRILDLKSRKIVSNDLEDTTENDGKSDNIENKSKSIESEIYPNNKENLENINSSSENQNRVIKDDINESITDSEGDSKDSTDIINNRNEDKNKDSKESHTDDEEDDDLMITHVSTKEPANRELELSKVEKAAAPLSSLPITKRNKRNSDSEYVPQSIPKLTKKIESSKTSPNGTMIKRKRGRPPRSDSGSPISKPRRTYKRNRTFEKDIKNDENKDSKEIQVENSDKGGNNEVFSQDSYKNPDDSYAPIKNIPSDDEKATIVEKINKELESSESPKRDTIRKTTTEKVLDAVDSELLTPTHDSPISPVNINHYDIGKTQRIKEDRIEKEEEDRRVDENIAVIADEVVPEKFDFRKKAFRRLIIHGANNNIHNDNLTVSPIRFENLPDDNLTVSPVKLDYISPIKASKIGLDFVLPSQGTPPPELSNGIIMETATVKPELKKKLRSSTRLFDTKKGLHLHDSIQIDDDEVQEVNTEFKKDMRNDVFNKDTKKDINIFNKGVKREIKNDIFRKDERREIKNDTFNKKEVQTEKERYDDDIKSLRSEKKKSDLVFEVSSIEKRKNNNDFKINTKEEKKNDEFKSSEKYFKLSGNSKLQKDNDFKLTISEQINIDISPIKVIDDFVADDNKRFMSDESVAKSSDRAHRIKELSSKIFQKRNSNKRTLVPPKNGISSRVEKVLELKKSVNKDRSDISMKTVETRKVNLIAEKSKNEKLMDKKLDKGGIKKDATADIDILKVESPKLEVEITQSKITVPRKTEPMKVESPKINNPLITTDSKKFEATNSSFEITPKIRSRSSFNLKPEVVKIIETKHLETKSESSNKLEDITKNNLPKVTPSDIEFSINSETVTSDLSSRASSSSRFLDRKSDYIIIDNTKSDEPKVNQLTEINFVGSGKGHEHEEEEIRIMKTEYIPDKKPKEVFIPKRSTSPIELFPYDNHQKEVSSLKTKQVTIERAEKPVRRRSTRLLERSGHKVETDSLNENELKQIEIDSIVEKTQTSNLFNDISEELIGVPEPTKGRKKRGHPSSEVVEFKTKYNLRSRRSNSINEISSGDIKEPHVAVKNERKRTRRR</sequence>
<feature type="region of interest" description="Disordered" evidence="6">
    <location>
        <begin position="55"/>
        <end position="77"/>
    </location>
</feature>
<dbReference type="GO" id="GO:0016926">
    <property type="term" value="P:protein desumoylation"/>
    <property type="evidence" value="ECO:0007669"/>
    <property type="project" value="TreeGrafter"/>
</dbReference>
<feature type="compositionally biased region" description="Low complexity" evidence="6">
    <location>
        <begin position="739"/>
        <end position="755"/>
    </location>
</feature>
<evidence type="ECO:0000256" key="4">
    <source>
        <dbReference type="ARBA" id="ARBA00022786"/>
    </source>
</evidence>
<dbReference type="InterPro" id="IPR051947">
    <property type="entry name" value="Sentrin-specific_protease"/>
</dbReference>
<feature type="compositionally biased region" description="Basic and acidic residues" evidence="6">
    <location>
        <begin position="718"/>
        <end position="733"/>
    </location>
</feature>
<feature type="compositionally biased region" description="Low complexity" evidence="6">
    <location>
        <begin position="58"/>
        <end position="73"/>
    </location>
</feature>
<evidence type="ECO:0000256" key="5">
    <source>
        <dbReference type="ARBA" id="ARBA00022801"/>
    </source>
</evidence>
<feature type="compositionally biased region" description="Basic and acidic residues" evidence="6">
    <location>
        <begin position="1660"/>
        <end position="1669"/>
    </location>
</feature>